<evidence type="ECO:0000256" key="1">
    <source>
        <dbReference type="ARBA" id="ARBA00022679"/>
    </source>
</evidence>
<keyword evidence="1" id="KW-0808">Transferase</keyword>
<dbReference type="CDD" id="cd04301">
    <property type="entry name" value="NAT_SF"/>
    <property type="match status" value="1"/>
</dbReference>
<evidence type="ECO:0000313" key="4">
    <source>
        <dbReference type="EMBL" id="GGC51250.1"/>
    </source>
</evidence>
<dbReference type="InterPro" id="IPR050832">
    <property type="entry name" value="Bact_Acetyltransf"/>
</dbReference>
<keyword evidence="5" id="KW-1185">Reference proteome</keyword>
<dbReference type="PANTHER" id="PTHR43877">
    <property type="entry name" value="AMINOALKYLPHOSPHONATE N-ACETYLTRANSFERASE-RELATED-RELATED"/>
    <property type="match status" value="1"/>
</dbReference>
<sequence length="199" mass="22240">MARTPPATGAIRKLFATDLPLFRDHLLRLDADSRRNRFIGGVSDEFIARYAARCFSRGAVVFGYIVDGEVRGAAELHPTDEGDSATAEAAFSVEPGLRRQGVGRELFAHLIRCARAYGVRHLRMNCLAHNRAMQALARKFKAELVLDRWETVAHLDAEAPTLFTLYNEAMNDAIDFTKAAISLQRRIWRTGRDEARPAA</sequence>
<dbReference type="InterPro" id="IPR000182">
    <property type="entry name" value="GNAT_dom"/>
</dbReference>
<dbReference type="AlphaFoldDB" id="A0A916TXN7"/>
<dbReference type="EMBL" id="BMGG01000001">
    <property type="protein sequence ID" value="GGC51250.1"/>
    <property type="molecule type" value="Genomic_DNA"/>
</dbReference>
<evidence type="ECO:0000313" key="5">
    <source>
        <dbReference type="Proteomes" id="UP000637002"/>
    </source>
</evidence>
<reference evidence="4" key="1">
    <citation type="journal article" date="2014" name="Int. J. Syst. Evol. Microbiol.">
        <title>Complete genome sequence of Corynebacterium casei LMG S-19264T (=DSM 44701T), isolated from a smear-ripened cheese.</title>
        <authorList>
            <consortium name="US DOE Joint Genome Institute (JGI-PGF)"/>
            <person name="Walter F."/>
            <person name="Albersmeier A."/>
            <person name="Kalinowski J."/>
            <person name="Ruckert C."/>
        </authorList>
    </citation>
    <scope>NUCLEOTIDE SEQUENCE</scope>
    <source>
        <strain evidence="4">CGMCC 1.12919</strain>
    </source>
</reference>
<dbReference type="Pfam" id="PF00583">
    <property type="entry name" value="Acetyltransf_1"/>
    <property type="match status" value="1"/>
</dbReference>
<keyword evidence="2" id="KW-0012">Acyltransferase</keyword>
<reference evidence="4" key="2">
    <citation type="submission" date="2020-09" db="EMBL/GenBank/DDBJ databases">
        <authorList>
            <person name="Sun Q."/>
            <person name="Zhou Y."/>
        </authorList>
    </citation>
    <scope>NUCLEOTIDE SEQUENCE</scope>
    <source>
        <strain evidence="4">CGMCC 1.12919</strain>
    </source>
</reference>
<evidence type="ECO:0000256" key="2">
    <source>
        <dbReference type="ARBA" id="ARBA00023315"/>
    </source>
</evidence>
<organism evidence="4 5">
    <name type="scientific">Chelatococcus reniformis</name>
    <dbReference type="NCBI Taxonomy" id="1494448"/>
    <lineage>
        <taxon>Bacteria</taxon>
        <taxon>Pseudomonadati</taxon>
        <taxon>Pseudomonadota</taxon>
        <taxon>Alphaproteobacteria</taxon>
        <taxon>Hyphomicrobiales</taxon>
        <taxon>Chelatococcaceae</taxon>
        <taxon>Chelatococcus</taxon>
    </lineage>
</organism>
<feature type="domain" description="N-acetyltransferase" evidence="3">
    <location>
        <begin position="9"/>
        <end position="158"/>
    </location>
</feature>
<evidence type="ECO:0000259" key="3">
    <source>
        <dbReference type="PROSITE" id="PS51186"/>
    </source>
</evidence>
<dbReference type="InterPro" id="IPR016181">
    <property type="entry name" value="Acyl_CoA_acyltransferase"/>
</dbReference>
<proteinExistence type="predicted"/>
<name>A0A916TXN7_9HYPH</name>
<dbReference type="Proteomes" id="UP000637002">
    <property type="component" value="Unassembled WGS sequence"/>
</dbReference>
<dbReference type="PROSITE" id="PS51186">
    <property type="entry name" value="GNAT"/>
    <property type="match status" value="1"/>
</dbReference>
<dbReference type="GO" id="GO:0016747">
    <property type="term" value="F:acyltransferase activity, transferring groups other than amino-acyl groups"/>
    <property type="evidence" value="ECO:0007669"/>
    <property type="project" value="InterPro"/>
</dbReference>
<gene>
    <name evidence="4" type="ORF">GCM10010994_07970</name>
</gene>
<comment type="caution">
    <text evidence="4">The sequence shown here is derived from an EMBL/GenBank/DDBJ whole genome shotgun (WGS) entry which is preliminary data.</text>
</comment>
<dbReference type="Gene3D" id="3.40.630.30">
    <property type="match status" value="1"/>
</dbReference>
<protein>
    <recommendedName>
        <fullName evidence="3">N-acetyltransferase domain-containing protein</fullName>
    </recommendedName>
</protein>
<dbReference type="RefSeq" id="WP_188607778.1">
    <property type="nucleotide sequence ID" value="NZ_BMGG01000001.1"/>
</dbReference>
<accession>A0A916TXN7</accession>
<dbReference type="SUPFAM" id="SSF55729">
    <property type="entry name" value="Acyl-CoA N-acyltransferases (Nat)"/>
    <property type="match status" value="1"/>
</dbReference>